<dbReference type="EMBL" id="GEFM01000485">
    <property type="protein sequence ID" value="JAP75311.1"/>
    <property type="molecule type" value="mRNA"/>
</dbReference>
<feature type="region of interest" description="Disordered" evidence="1">
    <location>
        <begin position="1"/>
        <end position="39"/>
    </location>
</feature>
<feature type="compositionally biased region" description="Low complexity" evidence="1">
    <location>
        <begin position="386"/>
        <end position="412"/>
    </location>
</feature>
<feature type="compositionally biased region" description="Polar residues" evidence="1">
    <location>
        <begin position="374"/>
        <end position="385"/>
    </location>
</feature>
<feature type="region of interest" description="Disordered" evidence="1">
    <location>
        <begin position="536"/>
        <end position="619"/>
    </location>
</feature>
<evidence type="ECO:0000256" key="1">
    <source>
        <dbReference type="SAM" id="MobiDB-lite"/>
    </source>
</evidence>
<protein>
    <submittedName>
        <fullName evidence="2">Putative alginate regulatory protein</fullName>
    </submittedName>
</protein>
<feature type="compositionally biased region" description="Low complexity" evidence="1">
    <location>
        <begin position="459"/>
        <end position="517"/>
    </location>
</feature>
<organism evidence="2">
    <name type="scientific">Ixodes ricinus</name>
    <name type="common">Common tick</name>
    <name type="synonym">Acarus ricinus</name>
    <dbReference type="NCBI Taxonomy" id="34613"/>
    <lineage>
        <taxon>Eukaryota</taxon>
        <taxon>Metazoa</taxon>
        <taxon>Ecdysozoa</taxon>
        <taxon>Arthropoda</taxon>
        <taxon>Chelicerata</taxon>
        <taxon>Arachnida</taxon>
        <taxon>Acari</taxon>
        <taxon>Parasitiformes</taxon>
        <taxon>Ixodida</taxon>
        <taxon>Ixodoidea</taxon>
        <taxon>Ixodidae</taxon>
        <taxon>Ixodinae</taxon>
        <taxon>Ixodes</taxon>
    </lineage>
</organism>
<feature type="region of interest" description="Disordered" evidence="1">
    <location>
        <begin position="142"/>
        <end position="161"/>
    </location>
</feature>
<feature type="compositionally biased region" description="Basic and acidic residues" evidence="1">
    <location>
        <begin position="282"/>
        <end position="294"/>
    </location>
</feature>
<name>A0A131YBI3_IXORI</name>
<feature type="non-terminal residue" evidence="2">
    <location>
        <position position="1"/>
    </location>
</feature>
<feature type="compositionally biased region" description="Basic and acidic residues" evidence="1">
    <location>
        <begin position="590"/>
        <end position="603"/>
    </location>
</feature>
<feature type="compositionally biased region" description="Low complexity" evidence="1">
    <location>
        <begin position="354"/>
        <end position="365"/>
    </location>
</feature>
<feature type="compositionally biased region" description="Low complexity" evidence="1">
    <location>
        <begin position="315"/>
        <end position="330"/>
    </location>
</feature>
<sequence>SQPSQAQPHHSQGGPANSVPQGPAHGGAQATAAPAAAAPQGHQFYQGPLQWAVVCDPQVNYSPAGAGAGAAAAAQGGQVYPPFYPPAMLQTWTPATPTCFDLGTVFSMNGLAPQATYKPLNGTGGAGRHGFPVLWQGGGGGGRSSKSSYMRQGGGSGGSSYDAGDSRGFYERHTGGALLGAGGYSPAYLAPPPYPLRGTAAGGGAGAYLQEFLPASKRDGGTASGGGAFYSLYQRSPKGDPGLLQGKEGVPPKYTENRLRRRKKEENGSKTDGASADGAGAKAKEEVEAPKFDLEEAAFPPLPGFLEGEASGQGTPSEESATPSSSVASSRLSDIVRGGASRTGVPPATPVSTAAGPPASAIAVAKPPTRDCKTQTAESSLSPGSTATATRPVATPAAVATTQPVPSVAPTTKDSATLTNGGDFPPVMLTPPASPVSAATTNTPRRPASAIVVARRESAPQQEGAEAAPAQRMESPAASPAQPAAAPAAEESAAVGPSTTSAPVVAPATQPPVVNAPKVAAEEGRRLTYSEVAAMAKSRAAAAPDREQHQQQPAKEGPGCTKPGLRNSGGCSPAQRDQGAPTALPQRGNRRMEQRPHSRDRRQPLGAHRHRSPPTEDAH</sequence>
<feature type="compositionally biased region" description="Low complexity" evidence="1">
    <location>
        <begin position="1"/>
        <end position="12"/>
    </location>
</feature>
<accession>A0A131YBI3</accession>
<proteinExistence type="evidence at transcript level"/>
<feature type="compositionally biased region" description="Low complexity" evidence="1">
    <location>
        <begin position="20"/>
        <end position="39"/>
    </location>
</feature>
<evidence type="ECO:0000313" key="2">
    <source>
        <dbReference type="EMBL" id="JAP75311.1"/>
    </source>
</evidence>
<reference evidence="2" key="1">
    <citation type="submission" date="2016-02" db="EMBL/GenBank/DDBJ databases">
        <title>RNAseq analyses of the midgut from blood- or serum-fed Ixodes ricinus ticks.</title>
        <authorList>
            <person name="Perner J."/>
            <person name="Provaznik J."/>
            <person name="Schrenkova J."/>
            <person name="Urbanova V."/>
            <person name="Ribeiro J.M."/>
            <person name="Kopacek P."/>
        </authorList>
    </citation>
    <scope>NUCLEOTIDE SEQUENCE</scope>
    <source>
        <tissue evidence="2">Gut</tissue>
    </source>
</reference>
<dbReference type="AlphaFoldDB" id="A0A131YBI3"/>
<feature type="region of interest" description="Disordered" evidence="1">
    <location>
        <begin position="238"/>
        <end position="521"/>
    </location>
</feature>